<keyword evidence="8" id="KW-0503">Monooxygenase</keyword>
<protein>
    <submittedName>
        <fullName evidence="10">Cytochrome P450</fullName>
    </submittedName>
</protein>
<dbReference type="AlphaFoldDB" id="A0A4S8KPN0"/>
<comment type="cofactor">
    <cofactor evidence="1 9">
        <name>heme</name>
        <dbReference type="ChEBI" id="CHEBI:30413"/>
    </cofactor>
</comment>
<comment type="similarity">
    <text evidence="3">Belongs to the cytochrome P450 family.</text>
</comment>
<proteinExistence type="inferred from homology"/>
<dbReference type="GO" id="GO:0020037">
    <property type="term" value="F:heme binding"/>
    <property type="evidence" value="ECO:0007669"/>
    <property type="project" value="InterPro"/>
</dbReference>
<evidence type="ECO:0000256" key="6">
    <source>
        <dbReference type="ARBA" id="ARBA00023002"/>
    </source>
</evidence>
<dbReference type="PRINTS" id="PR00385">
    <property type="entry name" value="P450"/>
</dbReference>
<keyword evidence="5 9" id="KW-0479">Metal-binding</keyword>
<dbReference type="OrthoDB" id="2789670at2759"/>
<comment type="pathway">
    <text evidence="2">Secondary metabolite biosynthesis.</text>
</comment>
<dbReference type="GO" id="GO:0005506">
    <property type="term" value="F:iron ion binding"/>
    <property type="evidence" value="ECO:0007669"/>
    <property type="project" value="InterPro"/>
</dbReference>
<evidence type="ECO:0000256" key="8">
    <source>
        <dbReference type="ARBA" id="ARBA00023033"/>
    </source>
</evidence>
<dbReference type="InterPro" id="IPR001128">
    <property type="entry name" value="Cyt_P450"/>
</dbReference>
<evidence type="ECO:0000256" key="5">
    <source>
        <dbReference type="ARBA" id="ARBA00022723"/>
    </source>
</evidence>
<organism evidence="10 11">
    <name type="scientific">Dendrothele bispora (strain CBS 962.96)</name>
    <dbReference type="NCBI Taxonomy" id="1314807"/>
    <lineage>
        <taxon>Eukaryota</taxon>
        <taxon>Fungi</taxon>
        <taxon>Dikarya</taxon>
        <taxon>Basidiomycota</taxon>
        <taxon>Agaricomycotina</taxon>
        <taxon>Agaricomycetes</taxon>
        <taxon>Agaricomycetidae</taxon>
        <taxon>Agaricales</taxon>
        <taxon>Agaricales incertae sedis</taxon>
        <taxon>Dendrothele</taxon>
    </lineage>
</organism>
<dbReference type="GO" id="GO:0016705">
    <property type="term" value="F:oxidoreductase activity, acting on paired donors, with incorporation or reduction of molecular oxygen"/>
    <property type="evidence" value="ECO:0007669"/>
    <property type="project" value="InterPro"/>
</dbReference>
<feature type="binding site" description="axial binding residue" evidence="9">
    <location>
        <position position="428"/>
    </location>
    <ligand>
        <name>heme</name>
        <dbReference type="ChEBI" id="CHEBI:30413"/>
    </ligand>
    <ligandPart>
        <name>Fe</name>
        <dbReference type="ChEBI" id="CHEBI:18248"/>
    </ligandPart>
</feature>
<dbReference type="PRINTS" id="PR00463">
    <property type="entry name" value="EP450I"/>
</dbReference>
<dbReference type="InterPro" id="IPR050364">
    <property type="entry name" value="Cytochrome_P450_fung"/>
</dbReference>
<dbReference type="GO" id="GO:0004497">
    <property type="term" value="F:monooxygenase activity"/>
    <property type="evidence" value="ECO:0007669"/>
    <property type="project" value="UniProtKB-KW"/>
</dbReference>
<dbReference type="Proteomes" id="UP000297245">
    <property type="component" value="Unassembled WGS sequence"/>
</dbReference>
<sequence length="516" mass="59182">MHWENLALALLLFFVFYYFRRARTGRYPPGPRGLPILGNLFQLESWHTFVKWKKLYGPITYLNIAGQPMVILNSKKVAEDLLDRRGSNYIDRHRLIVLEKTTGNSNIGFMRSTERWRKLRRASEHALGAKISSNYHHTQASESILLVHGVMKQPHTWFSQIERTSASTSLSIVYDLPSLKLNDPTIGFMNDHLECINKIAAPGSHLVDMLPFLEHLPRWMAKWKRDAEENYKIFTSKFEDMFLGIKDKTVTGNEQRPSFCVTLTENQKEHGMSDTDCAWLAGSLYGAGHETTSTTMAWFIFSMIQFPQVQARAHEELDRVVGHSRLPSFADIKHLPYIQALVKEVLRWKPAVPMGVPHVPVQDNYYEGYLIRKGTICIPCVWSINRDPEVYGSDADEFHPERYLDENGCLKDERHEGHVTYGFGQRICVGRHFANNGLFVQMAMILWGMRLEPAKDDNGNPMKPDVDAERSDGLGITLHPPPFQINAVIRFEEAETVIQQARDEIMEEVLVHSDVS</sequence>
<gene>
    <name evidence="10" type="ORF">K435DRAFT_893107</name>
</gene>
<evidence type="ECO:0000256" key="3">
    <source>
        <dbReference type="ARBA" id="ARBA00010617"/>
    </source>
</evidence>
<dbReference type="Pfam" id="PF00067">
    <property type="entry name" value="p450"/>
    <property type="match status" value="1"/>
</dbReference>
<keyword evidence="7 9" id="KW-0408">Iron</keyword>
<evidence type="ECO:0000313" key="10">
    <source>
        <dbReference type="EMBL" id="THU77268.1"/>
    </source>
</evidence>
<dbReference type="InterPro" id="IPR036396">
    <property type="entry name" value="Cyt_P450_sf"/>
</dbReference>
<dbReference type="Gene3D" id="1.10.630.10">
    <property type="entry name" value="Cytochrome P450"/>
    <property type="match status" value="1"/>
</dbReference>
<dbReference type="SUPFAM" id="SSF48264">
    <property type="entry name" value="Cytochrome P450"/>
    <property type="match status" value="1"/>
</dbReference>
<dbReference type="CDD" id="cd11065">
    <property type="entry name" value="CYP64-like"/>
    <property type="match status" value="1"/>
</dbReference>
<evidence type="ECO:0000313" key="11">
    <source>
        <dbReference type="Proteomes" id="UP000297245"/>
    </source>
</evidence>
<dbReference type="InterPro" id="IPR002401">
    <property type="entry name" value="Cyt_P450_E_grp-I"/>
</dbReference>
<keyword evidence="6" id="KW-0560">Oxidoreductase</keyword>
<dbReference type="EMBL" id="ML180495">
    <property type="protein sequence ID" value="THU77268.1"/>
    <property type="molecule type" value="Genomic_DNA"/>
</dbReference>
<evidence type="ECO:0000256" key="2">
    <source>
        <dbReference type="ARBA" id="ARBA00005179"/>
    </source>
</evidence>
<accession>A0A4S8KPN0</accession>
<dbReference type="PANTHER" id="PTHR46300">
    <property type="entry name" value="P450, PUTATIVE (EUROFUNG)-RELATED-RELATED"/>
    <property type="match status" value="1"/>
</dbReference>
<evidence type="ECO:0000256" key="9">
    <source>
        <dbReference type="PIRSR" id="PIRSR602401-1"/>
    </source>
</evidence>
<dbReference type="PANTHER" id="PTHR46300:SF7">
    <property type="entry name" value="P450, PUTATIVE (EUROFUNG)-RELATED"/>
    <property type="match status" value="1"/>
</dbReference>
<reference evidence="10 11" key="1">
    <citation type="journal article" date="2019" name="Nat. Ecol. Evol.">
        <title>Megaphylogeny resolves global patterns of mushroom evolution.</title>
        <authorList>
            <person name="Varga T."/>
            <person name="Krizsan K."/>
            <person name="Foldi C."/>
            <person name="Dima B."/>
            <person name="Sanchez-Garcia M."/>
            <person name="Sanchez-Ramirez S."/>
            <person name="Szollosi G.J."/>
            <person name="Szarkandi J.G."/>
            <person name="Papp V."/>
            <person name="Albert L."/>
            <person name="Andreopoulos W."/>
            <person name="Angelini C."/>
            <person name="Antonin V."/>
            <person name="Barry K.W."/>
            <person name="Bougher N.L."/>
            <person name="Buchanan P."/>
            <person name="Buyck B."/>
            <person name="Bense V."/>
            <person name="Catcheside P."/>
            <person name="Chovatia M."/>
            <person name="Cooper J."/>
            <person name="Damon W."/>
            <person name="Desjardin D."/>
            <person name="Finy P."/>
            <person name="Geml J."/>
            <person name="Haridas S."/>
            <person name="Hughes K."/>
            <person name="Justo A."/>
            <person name="Karasinski D."/>
            <person name="Kautmanova I."/>
            <person name="Kiss B."/>
            <person name="Kocsube S."/>
            <person name="Kotiranta H."/>
            <person name="LaButti K.M."/>
            <person name="Lechner B.E."/>
            <person name="Liimatainen K."/>
            <person name="Lipzen A."/>
            <person name="Lukacs Z."/>
            <person name="Mihaltcheva S."/>
            <person name="Morgado L.N."/>
            <person name="Niskanen T."/>
            <person name="Noordeloos M.E."/>
            <person name="Ohm R.A."/>
            <person name="Ortiz-Santana B."/>
            <person name="Ovrebo C."/>
            <person name="Racz N."/>
            <person name="Riley R."/>
            <person name="Savchenko A."/>
            <person name="Shiryaev A."/>
            <person name="Soop K."/>
            <person name="Spirin V."/>
            <person name="Szebenyi C."/>
            <person name="Tomsovsky M."/>
            <person name="Tulloss R.E."/>
            <person name="Uehling J."/>
            <person name="Grigoriev I.V."/>
            <person name="Vagvolgyi C."/>
            <person name="Papp T."/>
            <person name="Martin F.M."/>
            <person name="Miettinen O."/>
            <person name="Hibbett D.S."/>
            <person name="Nagy L.G."/>
        </authorList>
    </citation>
    <scope>NUCLEOTIDE SEQUENCE [LARGE SCALE GENOMIC DNA]</scope>
    <source>
        <strain evidence="10 11">CBS 962.96</strain>
    </source>
</reference>
<evidence type="ECO:0000256" key="7">
    <source>
        <dbReference type="ARBA" id="ARBA00023004"/>
    </source>
</evidence>
<evidence type="ECO:0000256" key="4">
    <source>
        <dbReference type="ARBA" id="ARBA00022617"/>
    </source>
</evidence>
<name>A0A4S8KPN0_DENBC</name>
<keyword evidence="4 9" id="KW-0349">Heme</keyword>
<evidence type="ECO:0000256" key="1">
    <source>
        <dbReference type="ARBA" id="ARBA00001971"/>
    </source>
</evidence>
<keyword evidence="11" id="KW-1185">Reference proteome</keyword>